<evidence type="ECO:0000256" key="1">
    <source>
        <dbReference type="SAM" id="MobiDB-lite"/>
    </source>
</evidence>
<evidence type="ECO:0008006" key="4">
    <source>
        <dbReference type="Google" id="ProtNLM"/>
    </source>
</evidence>
<feature type="region of interest" description="Disordered" evidence="1">
    <location>
        <begin position="78"/>
        <end position="130"/>
    </location>
</feature>
<name>A0A4V4HZL1_AURPU</name>
<evidence type="ECO:0000313" key="2">
    <source>
        <dbReference type="EMBL" id="THV69253.1"/>
    </source>
</evidence>
<accession>A0A4V4HZL1</accession>
<reference evidence="2 3" key="1">
    <citation type="submission" date="2018-10" db="EMBL/GenBank/DDBJ databases">
        <title>Fifty Aureobasidium pullulans genomes reveal a recombining polyextremotolerant generalist.</title>
        <authorList>
            <person name="Gostincar C."/>
            <person name="Turk M."/>
            <person name="Zajc J."/>
            <person name="Gunde-Cimerman N."/>
        </authorList>
    </citation>
    <scope>NUCLEOTIDE SEQUENCE [LARGE SCALE GENOMIC DNA]</scope>
    <source>
        <strain evidence="2 3">EXF-11900</strain>
    </source>
</reference>
<comment type="caution">
    <text evidence="2">The sequence shown here is derived from an EMBL/GenBank/DDBJ whole genome shotgun (WGS) entry which is preliminary data.</text>
</comment>
<evidence type="ECO:0000313" key="3">
    <source>
        <dbReference type="Proteomes" id="UP000304951"/>
    </source>
</evidence>
<dbReference type="Proteomes" id="UP000304951">
    <property type="component" value="Unassembled WGS sequence"/>
</dbReference>
<proteinExistence type="predicted"/>
<protein>
    <recommendedName>
        <fullName evidence="4">Myb-like domain-containing protein</fullName>
    </recommendedName>
</protein>
<feature type="compositionally biased region" description="Low complexity" evidence="1">
    <location>
        <begin position="81"/>
        <end position="94"/>
    </location>
</feature>
<organism evidence="2 3">
    <name type="scientific">Aureobasidium pullulans</name>
    <name type="common">Black yeast</name>
    <name type="synonym">Pullularia pullulans</name>
    <dbReference type="NCBI Taxonomy" id="5580"/>
    <lineage>
        <taxon>Eukaryota</taxon>
        <taxon>Fungi</taxon>
        <taxon>Dikarya</taxon>
        <taxon>Ascomycota</taxon>
        <taxon>Pezizomycotina</taxon>
        <taxon>Dothideomycetes</taxon>
        <taxon>Dothideomycetidae</taxon>
        <taxon>Dothideales</taxon>
        <taxon>Saccotheciaceae</taxon>
        <taxon>Aureobasidium</taxon>
    </lineage>
</organism>
<dbReference type="EMBL" id="QZAF01000265">
    <property type="protein sequence ID" value="THV69253.1"/>
    <property type="molecule type" value="Genomic_DNA"/>
</dbReference>
<feature type="compositionally biased region" description="Basic residues" evidence="1">
    <location>
        <begin position="95"/>
        <end position="104"/>
    </location>
</feature>
<gene>
    <name evidence="2" type="ORF">D6D28_06034</name>
</gene>
<dbReference type="AlphaFoldDB" id="A0A4V4HZL1"/>
<sequence length="130" mass="14493">MESLPVFPIHFSLHLSSLNHHKNINMAPWNDAEDRQLLLSVICLTQVNPNWEDVATQMGKTKEAVRYDLRFAKLKKEAVDPPAAAASASTAAPTPRKRKPKPKKAASADDDDDEDEHTPITKISKVKREA</sequence>